<dbReference type="PANTHER" id="PTHR31451:SF40">
    <property type="entry name" value="GLYCOSIDE HYDROLASE FAMILY 5 DOMAIN-CONTAINING PROTEIN"/>
    <property type="match status" value="1"/>
</dbReference>
<accession>A0A4Y1X194</accession>
<feature type="chain" id="PRO_5021251420" description="mannan endo-1,4-beta-mannosidase" evidence="7">
    <location>
        <begin position="25"/>
        <end position="781"/>
    </location>
</feature>
<dbReference type="PRINTS" id="PR00739">
    <property type="entry name" value="GLHYDRLASE26"/>
</dbReference>
<dbReference type="AlphaFoldDB" id="A0A4Y1X194"/>
<dbReference type="InterPro" id="IPR001547">
    <property type="entry name" value="Glyco_hydro_5"/>
</dbReference>
<feature type="signal peptide" evidence="7">
    <location>
        <begin position="1"/>
        <end position="24"/>
    </location>
</feature>
<keyword evidence="5 6" id="KW-0326">Glycosidase</keyword>
<keyword evidence="4 6" id="KW-0378">Hydrolase</keyword>
<sequence>MNRLPAFAALALFGLGGCSSGANTAEFARVENARFVIPYASSYFVGANFWYGALLAAEGPNADRDRLCRELDRMKRSGITNLRILVGSEGSEGVVSKVEPILQTAPGIYNEKALDGLDFLLAELGKRRMYAVLYLTNSWEWSGGYSQYLEWSGCGTYPVPGRDGWETFLEYVSQYHQRELTDRCKQLFFDHVRRIVTRTNRYTGRPYAEDPAIFSWQIANEPRAFTEDNKERFFEWIEATARLLKELDPNHMVSTGSEGANGCEGDLGLWERIHAIPEIDYANIHIWPYNWGWIQRESVAGACDTACRNALDYIDRHAAVAQRLGKPLVIEEFGYPRDGFSFAPGSPTLSRDRFYRTIFSRLLRDAARGGIIAGCNFWGWGGYAKPAHLRWQQGDDYCGDPAQEEQGLNSVFASDTTTLREIAQANRTLQLHAASSACGGGNRNPAEVLRTLRAAAASGRFFFGQQDYPFYGVSWSYEPERSDVSDVCGDRPAVLGCDLGELELAKGRNLDGVPFETMRRMIVDHHRHEGLVTLSWHPRNPLTGGDAWDVSQRNVVHEVLPGGSCHDRFMGWLDDVAAFITSLRTAEGETIPVLFRPWHEHTGSWFWWGEDLCTSDEYKELWRMTVDRLRMRGAQIVTVYSPNPCMSSSEYLERWPGDAWVDVLGLDAYDGDGSERFVSGLNRSLAVMDSLSRDTGKPYAVSETGREGIPEAKWWSGSLLRGIGTYTPSYVLVWRNAPDDAKPGHFYAPWPGQASEEDFLRFHADARTLFLRDGLPAEESR</sequence>
<dbReference type="EC" id="3.2.1.78" evidence="3"/>
<dbReference type="Pfam" id="PF26410">
    <property type="entry name" value="GH5_mannosidase"/>
    <property type="match status" value="1"/>
</dbReference>
<dbReference type="SUPFAM" id="SSF51445">
    <property type="entry name" value="(Trans)glycosidases"/>
    <property type="match status" value="2"/>
</dbReference>
<comment type="catalytic activity">
    <reaction evidence="1">
        <text>Random hydrolysis of (1-&gt;4)-beta-D-mannosidic linkages in mannans, galactomannans and glucomannans.</text>
        <dbReference type="EC" id="3.2.1.78"/>
    </reaction>
</comment>
<evidence type="ECO:0000256" key="7">
    <source>
        <dbReference type="SAM" id="SignalP"/>
    </source>
</evidence>
<dbReference type="InterPro" id="IPR022790">
    <property type="entry name" value="GH26_dom"/>
</dbReference>
<evidence type="ECO:0000313" key="9">
    <source>
        <dbReference type="EMBL" id="BBL06276.1"/>
    </source>
</evidence>
<protein>
    <recommendedName>
        <fullName evidence="3">mannan endo-1,4-beta-mannosidase</fullName>
        <ecNumber evidence="3">3.2.1.78</ecNumber>
    </recommendedName>
</protein>
<dbReference type="GO" id="GO:0006080">
    <property type="term" value="P:substituted mannan metabolic process"/>
    <property type="evidence" value="ECO:0007669"/>
    <property type="project" value="InterPro"/>
</dbReference>
<dbReference type="GO" id="GO:0016985">
    <property type="term" value="F:mannan endo-1,4-beta-mannosidase activity"/>
    <property type="evidence" value="ECO:0007669"/>
    <property type="project" value="InterPro"/>
</dbReference>
<feature type="active site" description="Proton donor" evidence="6">
    <location>
        <position position="600"/>
    </location>
</feature>
<proteinExistence type="inferred from homology"/>
<evidence type="ECO:0000259" key="8">
    <source>
        <dbReference type="PROSITE" id="PS51764"/>
    </source>
</evidence>
<dbReference type="PROSITE" id="PS51257">
    <property type="entry name" value="PROKAR_LIPOPROTEIN"/>
    <property type="match status" value="1"/>
</dbReference>
<evidence type="ECO:0000256" key="1">
    <source>
        <dbReference type="ARBA" id="ARBA00001678"/>
    </source>
</evidence>
<keyword evidence="10" id="KW-1185">Reference proteome</keyword>
<organism evidence="9 10">
    <name type="scientific">Alistipes dispar</name>
    <dbReference type="NCBI Taxonomy" id="2585119"/>
    <lineage>
        <taxon>Bacteria</taxon>
        <taxon>Pseudomonadati</taxon>
        <taxon>Bacteroidota</taxon>
        <taxon>Bacteroidia</taxon>
        <taxon>Bacteroidales</taxon>
        <taxon>Rikenellaceae</taxon>
        <taxon>Alistipes</taxon>
    </lineage>
</organism>
<name>A0A4Y1X194_9BACT</name>
<dbReference type="Gene3D" id="3.20.20.80">
    <property type="entry name" value="Glycosidases"/>
    <property type="match status" value="2"/>
</dbReference>
<evidence type="ECO:0000256" key="4">
    <source>
        <dbReference type="ARBA" id="ARBA00022801"/>
    </source>
</evidence>
<dbReference type="KEGG" id="ada:A5CPEGH6_09140"/>
<feature type="active site" description="Nucleophile" evidence="6">
    <location>
        <position position="703"/>
    </location>
</feature>
<dbReference type="Proteomes" id="UP000319374">
    <property type="component" value="Chromosome"/>
</dbReference>
<evidence type="ECO:0000256" key="6">
    <source>
        <dbReference type="PROSITE-ProRule" id="PRU01100"/>
    </source>
</evidence>
<reference evidence="10" key="1">
    <citation type="submission" date="2019-06" db="EMBL/GenBank/DDBJ databases">
        <title>Alistipes onderdonkii subsp. vulgaris subsp. nov., Alistipes dispar sp. nov. and Alistipes communis sp. nov., isolated from human faeces, and creation of Alistipes onderdonkii subsp. onderdonkii subsp. nov.</title>
        <authorList>
            <person name="Sakamoto M."/>
            <person name="Ikeyama N."/>
            <person name="Ogata Y."/>
            <person name="Suda W."/>
            <person name="Iino T."/>
            <person name="Hattori M."/>
            <person name="Ohkuma M."/>
        </authorList>
    </citation>
    <scope>NUCLEOTIDE SEQUENCE [LARGE SCALE GENOMIC DNA]</scope>
    <source>
        <strain evidence="10">5CPEGH6</strain>
    </source>
</reference>
<keyword evidence="7" id="KW-0732">Signal</keyword>
<evidence type="ECO:0000313" key="10">
    <source>
        <dbReference type="Proteomes" id="UP000319374"/>
    </source>
</evidence>
<dbReference type="InterPro" id="IPR045053">
    <property type="entry name" value="MAN-like"/>
</dbReference>
<dbReference type="EMBL" id="AP019736">
    <property type="protein sequence ID" value="BBL06276.1"/>
    <property type="molecule type" value="Genomic_DNA"/>
</dbReference>
<evidence type="ECO:0000256" key="2">
    <source>
        <dbReference type="ARBA" id="ARBA00007754"/>
    </source>
</evidence>
<dbReference type="PROSITE" id="PS51764">
    <property type="entry name" value="GH26"/>
    <property type="match status" value="1"/>
</dbReference>
<dbReference type="Pfam" id="PF02156">
    <property type="entry name" value="Glyco_hydro_26"/>
    <property type="match status" value="1"/>
</dbReference>
<comment type="similarity">
    <text evidence="2 6">Belongs to the glycosyl hydrolase 26 family.</text>
</comment>
<gene>
    <name evidence="9" type="ORF">A5CPEGH6_09140</name>
</gene>
<evidence type="ECO:0000256" key="5">
    <source>
        <dbReference type="ARBA" id="ARBA00023295"/>
    </source>
</evidence>
<dbReference type="InterPro" id="IPR017853">
    <property type="entry name" value="GH"/>
</dbReference>
<dbReference type="InterPro" id="IPR000805">
    <property type="entry name" value="Glyco_hydro_26"/>
</dbReference>
<feature type="domain" description="GH26" evidence="8">
    <location>
        <begin position="443"/>
        <end position="772"/>
    </location>
</feature>
<evidence type="ECO:0000256" key="3">
    <source>
        <dbReference type="ARBA" id="ARBA00012706"/>
    </source>
</evidence>
<dbReference type="PANTHER" id="PTHR31451">
    <property type="match status" value="1"/>
</dbReference>